<dbReference type="InterPro" id="IPR001130">
    <property type="entry name" value="TatD-like"/>
</dbReference>
<dbReference type="Pfam" id="PF01026">
    <property type="entry name" value="TatD_DNase"/>
    <property type="match status" value="1"/>
</dbReference>
<dbReference type="EMBL" id="LJZO01000001">
    <property type="protein sequence ID" value="ROW05592.1"/>
    <property type="molecule type" value="Genomic_DNA"/>
</dbReference>
<evidence type="ECO:0000313" key="2">
    <source>
        <dbReference type="EMBL" id="ROW05592.1"/>
    </source>
</evidence>
<dbReference type="GO" id="GO:0016788">
    <property type="term" value="F:hydrolase activity, acting on ester bonds"/>
    <property type="evidence" value="ECO:0007669"/>
    <property type="project" value="InterPro"/>
</dbReference>
<accession>A0A423WQH2</accession>
<dbReference type="AlphaFoldDB" id="A0A423WQH2"/>
<sequence length="428" mass="47545">MGGTSDNGNDNIEEPFPWDLGIFDAHCHPTDTMSSIPSVSSTMQARILTVMATRSQDQELVAQVAEEHRVKGREAVHISPSPNGPDTAHGPGNIVPAFGWHPWFSHQLYDDSLSAEKATYNPSSSDLDSEKVRHYNAVLSPSPLAKDDKDFVAQLPTPQPLSHFLSQTRKYLEAHPHALVGEIGIDKAFRLPSHGVFQGDPEKGMTPGRRNGESLSPYRVNADHQVRIFKAQLNLAGEIGRPVSIHGVQAPGVLYDALKSTWKGHEKRVVSSREKKRIAKGVNEDFSSSDSEEDDGANGEVGVRGRKKYKPKPYPPRICLHSFSGGAQTLKQYVDDRSCPAKVFFSFSMCVNYSTGGHERERKKHMADEVISACPDDRVLVESDLHTAGEDMDHALEEMYRKVCEVKGWDLREGVERIRENYEAFIFG</sequence>
<organism evidence="2 3">
    <name type="scientific">Cytospora chrysosperma</name>
    <name type="common">Cytospora canker fungus</name>
    <name type="synonym">Sphaeria chrysosperma</name>
    <dbReference type="NCBI Taxonomy" id="252740"/>
    <lineage>
        <taxon>Eukaryota</taxon>
        <taxon>Fungi</taxon>
        <taxon>Dikarya</taxon>
        <taxon>Ascomycota</taxon>
        <taxon>Pezizomycotina</taxon>
        <taxon>Sordariomycetes</taxon>
        <taxon>Sordariomycetidae</taxon>
        <taxon>Diaporthales</taxon>
        <taxon>Cytosporaceae</taxon>
        <taxon>Cytospora</taxon>
    </lineage>
</organism>
<dbReference type="InterPro" id="IPR032466">
    <property type="entry name" value="Metal_Hydrolase"/>
</dbReference>
<evidence type="ECO:0000256" key="1">
    <source>
        <dbReference type="SAM" id="MobiDB-lite"/>
    </source>
</evidence>
<protein>
    <recommendedName>
        <fullName evidence="4">Cut9 interacting protein Scn1</fullName>
    </recommendedName>
</protein>
<dbReference type="Proteomes" id="UP000284375">
    <property type="component" value="Unassembled WGS sequence"/>
</dbReference>
<reference evidence="2 3" key="1">
    <citation type="submission" date="2015-09" db="EMBL/GenBank/DDBJ databases">
        <title>Host preference determinants of Valsa canker pathogens revealed by comparative genomics.</title>
        <authorList>
            <person name="Yin Z."/>
            <person name="Huang L."/>
        </authorList>
    </citation>
    <scope>NUCLEOTIDE SEQUENCE [LARGE SCALE GENOMIC DNA]</scope>
    <source>
        <strain evidence="2 3">YSFL</strain>
    </source>
</reference>
<gene>
    <name evidence="2" type="ORF">VSDG_00164</name>
</gene>
<feature type="region of interest" description="Disordered" evidence="1">
    <location>
        <begin position="269"/>
        <end position="309"/>
    </location>
</feature>
<comment type="caution">
    <text evidence="2">The sequence shown here is derived from an EMBL/GenBank/DDBJ whole genome shotgun (WGS) entry which is preliminary data.</text>
</comment>
<dbReference type="OrthoDB" id="413993at2759"/>
<dbReference type="PANTHER" id="PTHR47345:SF1">
    <property type="entry name" value="CUT9-INTERACTING PROTEIN SCN1"/>
    <property type="match status" value="1"/>
</dbReference>
<dbReference type="Gene3D" id="3.20.20.140">
    <property type="entry name" value="Metal-dependent hydrolases"/>
    <property type="match status" value="1"/>
</dbReference>
<evidence type="ECO:0008006" key="4">
    <source>
        <dbReference type="Google" id="ProtNLM"/>
    </source>
</evidence>
<name>A0A423WQH2_CYTCH</name>
<dbReference type="InterPro" id="IPR053044">
    <property type="entry name" value="Metallo-hydrolase/TatD-type"/>
</dbReference>
<proteinExistence type="predicted"/>
<dbReference type="SUPFAM" id="SSF51556">
    <property type="entry name" value="Metallo-dependent hydrolases"/>
    <property type="match status" value="1"/>
</dbReference>
<keyword evidence="3" id="KW-1185">Reference proteome</keyword>
<evidence type="ECO:0000313" key="3">
    <source>
        <dbReference type="Proteomes" id="UP000284375"/>
    </source>
</evidence>
<dbReference type="PANTHER" id="PTHR47345">
    <property type="entry name" value="CUT9-INTERACTING PROTEIN SCN1"/>
    <property type="match status" value="1"/>
</dbReference>